<proteinExistence type="predicted"/>
<dbReference type="PANTHER" id="PTHR24064">
    <property type="entry name" value="SOLUTE CARRIER FAMILY 22 MEMBER"/>
    <property type="match status" value="1"/>
</dbReference>
<dbReference type="Gene3D" id="1.20.1250.20">
    <property type="entry name" value="MFS general substrate transporter like domains"/>
    <property type="match status" value="1"/>
</dbReference>
<keyword evidence="3 5" id="KW-1133">Transmembrane helix</keyword>
<gene>
    <name evidence="7" type="ORF">NAV_LOCUS8597</name>
</gene>
<evidence type="ECO:0000256" key="4">
    <source>
        <dbReference type="ARBA" id="ARBA00023136"/>
    </source>
</evidence>
<dbReference type="InterPro" id="IPR020846">
    <property type="entry name" value="MFS_dom"/>
</dbReference>
<evidence type="ECO:0000259" key="6">
    <source>
        <dbReference type="PROSITE" id="PS50850"/>
    </source>
</evidence>
<evidence type="ECO:0000256" key="1">
    <source>
        <dbReference type="ARBA" id="ARBA00004141"/>
    </source>
</evidence>
<feature type="domain" description="Major facilitator superfamily (MFS) profile" evidence="6">
    <location>
        <begin position="1"/>
        <end position="159"/>
    </location>
</feature>
<evidence type="ECO:0000256" key="3">
    <source>
        <dbReference type="ARBA" id="ARBA00022989"/>
    </source>
</evidence>
<keyword evidence="8" id="KW-1185">Reference proteome</keyword>
<dbReference type="GO" id="GO:0016020">
    <property type="term" value="C:membrane"/>
    <property type="evidence" value="ECO:0007669"/>
    <property type="project" value="UniProtKB-SubCell"/>
</dbReference>
<feature type="transmembrane region" description="Helical" evidence="5">
    <location>
        <begin position="72"/>
        <end position="91"/>
    </location>
</feature>
<feature type="transmembrane region" description="Helical" evidence="5">
    <location>
        <begin position="20"/>
        <end position="42"/>
    </location>
</feature>
<evidence type="ECO:0000313" key="8">
    <source>
        <dbReference type="Proteomes" id="UP000276991"/>
    </source>
</evidence>
<dbReference type="InterPro" id="IPR036259">
    <property type="entry name" value="MFS_trans_sf"/>
</dbReference>
<dbReference type="PROSITE" id="PS50850">
    <property type="entry name" value="MFS"/>
    <property type="match status" value="1"/>
</dbReference>
<protein>
    <recommendedName>
        <fullName evidence="6">Major facilitator superfamily (MFS) profile domain-containing protein</fullName>
    </recommendedName>
</protein>
<dbReference type="STRING" id="6277.A0A498SWR9"/>
<evidence type="ECO:0000256" key="5">
    <source>
        <dbReference type="SAM" id="Phobius"/>
    </source>
</evidence>
<dbReference type="SUPFAM" id="SSF103473">
    <property type="entry name" value="MFS general substrate transporter"/>
    <property type="match status" value="1"/>
</dbReference>
<comment type="subcellular location">
    <subcellularLocation>
        <location evidence="1">Membrane</location>
        <topology evidence="1">Multi-pass membrane protein</topology>
    </subcellularLocation>
</comment>
<organism evidence="7 8">
    <name type="scientific">Acanthocheilonema viteae</name>
    <name type="common">Filarial nematode worm</name>
    <name type="synonym">Dipetalonema viteae</name>
    <dbReference type="NCBI Taxonomy" id="6277"/>
    <lineage>
        <taxon>Eukaryota</taxon>
        <taxon>Metazoa</taxon>
        <taxon>Ecdysozoa</taxon>
        <taxon>Nematoda</taxon>
        <taxon>Chromadorea</taxon>
        <taxon>Rhabditida</taxon>
        <taxon>Spirurina</taxon>
        <taxon>Spiruromorpha</taxon>
        <taxon>Filarioidea</taxon>
        <taxon>Onchocercidae</taxon>
        <taxon>Acanthocheilonema</taxon>
    </lineage>
</organism>
<dbReference type="GO" id="GO:0022857">
    <property type="term" value="F:transmembrane transporter activity"/>
    <property type="evidence" value="ECO:0007669"/>
    <property type="project" value="InterPro"/>
</dbReference>
<evidence type="ECO:0000256" key="2">
    <source>
        <dbReference type="ARBA" id="ARBA00022692"/>
    </source>
</evidence>
<dbReference type="EMBL" id="UPTC01002726">
    <property type="protein sequence ID" value="VBB33806.1"/>
    <property type="molecule type" value="Genomic_DNA"/>
</dbReference>
<feature type="transmembrane region" description="Helical" evidence="5">
    <location>
        <begin position="49"/>
        <end position="66"/>
    </location>
</feature>
<feature type="transmembrane region" description="Helical" evidence="5">
    <location>
        <begin position="103"/>
        <end position="126"/>
    </location>
</feature>
<keyword evidence="4 5" id="KW-0472">Membrane</keyword>
<dbReference type="Proteomes" id="UP000276991">
    <property type="component" value="Unassembled WGS sequence"/>
</dbReference>
<keyword evidence="2 5" id="KW-0812">Transmembrane</keyword>
<accession>A0A498SWR9</accession>
<evidence type="ECO:0000313" key="7">
    <source>
        <dbReference type="EMBL" id="VBB33806.1"/>
    </source>
</evidence>
<dbReference type="AlphaFoldDB" id="A0A498SWR9"/>
<dbReference type="OrthoDB" id="3936150at2759"/>
<reference evidence="7 8" key="1">
    <citation type="submission" date="2018-08" db="EMBL/GenBank/DDBJ databases">
        <authorList>
            <person name="Laetsch R D."/>
            <person name="Stevens L."/>
            <person name="Kumar S."/>
            <person name="Blaxter L. M."/>
        </authorList>
    </citation>
    <scope>NUCLEOTIDE SEQUENCE [LARGE SCALE GENOMIC DNA]</scope>
</reference>
<name>A0A498SWR9_ACAVI</name>
<sequence length="306" mass="34336">MNITYWAMALLSTTLSEDGFTGYFLSGFIELPGGLLAVVLLLKFGRRTVTVWSFTMQFVLFFLTVFFPGTGIIQITLAVIAKFFNSFLWVAQPLMIAEMSPTTVRNIFCGTVSFFGVIGAVIAPYLPLLLSFAKLRFHFFTALLILKALKFDSCILEFMIELLNLSGNPEFRDINFRGPKHHTRFAMLLLIHEVLTPSLCSELILSDEKTISPEAPKVTVSIVSLAAAIVLLTAPETKDLPMPEDVNDFDPGRFLQLFGYQKQRKQSVFMAAENAAIFEEWTTVCLSLLAFLVLKVIIQDVYCFFS</sequence>